<keyword evidence="1" id="KW-0175">Coiled coil</keyword>
<dbReference type="Proteomes" id="UP000679779">
    <property type="component" value="Unassembled WGS sequence"/>
</dbReference>
<sequence>MNGKPNPNMKTRGWLKNLLTARSETASETAAAEIQAITENEAEPAVPASSDVELSLLDQDKAALDLIVAVENMLNDRQLTAFRLKDHEEQLQNAYDTINRLKNELGKKEHAILEKEKEFRSLEDKLTQKQMSYDQLLEDYKEYQNSASSGMENLKYQLEKERNKYAKLNEEFSQYQHDSVRKTKELDEKIRDLESENQKVESQYQKVLEEKNHLLQTISDFTARMNFSLTPPTE</sequence>
<protein>
    <submittedName>
        <fullName evidence="2">Uncharacterized protein</fullName>
    </submittedName>
</protein>
<accession>A0A919XH24</accession>
<evidence type="ECO:0000313" key="3">
    <source>
        <dbReference type="Proteomes" id="UP000679779"/>
    </source>
</evidence>
<reference evidence="2" key="1">
    <citation type="submission" date="2021-03" db="EMBL/GenBank/DDBJ databases">
        <title>Antimicrobial resistance genes in bacteria isolated from Japanese honey, and their potential for conferring macrolide and lincosamide resistance in the American foulbrood pathogen Paenibacillus larvae.</title>
        <authorList>
            <person name="Okamoto M."/>
            <person name="Kumagai M."/>
            <person name="Kanamori H."/>
            <person name="Takamatsu D."/>
        </authorList>
    </citation>
    <scope>NUCLEOTIDE SEQUENCE</scope>
    <source>
        <strain evidence="2">J2TS6</strain>
    </source>
</reference>
<evidence type="ECO:0000256" key="1">
    <source>
        <dbReference type="SAM" id="Coils"/>
    </source>
</evidence>
<dbReference type="AlphaFoldDB" id="A0A919XH24"/>
<dbReference type="RefSeq" id="WP_160039307.1">
    <property type="nucleotide sequence ID" value="NZ_BORQ01000004.1"/>
</dbReference>
<dbReference type="EMBL" id="BORQ01000004">
    <property type="protein sequence ID" value="GIO32494.1"/>
    <property type="molecule type" value="Genomic_DNA"/>
</dbReference>
<feature type="coiled-coil region" evidence="1">
    <location>
        <begin position="84"/>
        <end position="217"/>
    </location>
</feature>
<name>A0A919XH24_9BACL</name>
<keyword evidence="3" id="KW-1185">Reference proteome</keyword>
<organism evidence="2 3">
    <name type="scientific">Paenibacillus albilobatus</name>
    <dbReference type="NCBI Taxonomy" id="2716884"/>
    <lineage>
        <taxon>Bacteria</taxon>
        <taxon>Bacillati</taxon>
        <taxon>Bacillota</taxon>
        <taxon>Bacilli</taxon>
        <taxon>Bacillales</taxon>
        <taxon>Paenibacillaceae</taxon>
        <taxon>Paenibacillus</taxon>
    </lineage>
</organism>
<evidence type="ECO:0000313" key="2">
    <source>
        <dbReference type="EMBL" id="GIO32494.1"/>
    </source>
</evidence>
<comment type="caution">
    <text evidence="2">The sequence shown here is derived from an EMBL/GenBank/DDBJ whole genome shotgun (WGS) entry which is preliminary data.</text>
</comment>
<gene>
    <name evidence="2" type="ORF">J2TS6_36350</name>
</gene>
<proteinExistence type="predicted"/>